<name>A0A7M2XXI9_9NOCA</name>
<dbReference type="Proteomes" id="UP000593818">
    <property type="component" value="Plasmid pSID"/>
</dbReference>
<keyword evidence="1" id="KW-0614">Plasmid</keyword>
<organism evidence="1 2">
    <name type="scientific">Rhodococcus pyridinivorans</name>
    <dbReference type="NCBI Taxonomy" id="103816"/>
    <lineage>
        <taxon>Bacteria</taxon>
        <taxon>Bacillati</taxon>
        <taxon>Actinomycetota</taxon>
        <taxon>Actinomycetes</taxon>
        <taxon>Mycobacteriales</taxon>
        <taxon>Nocardiaceae</taxon>
        <taxon>Rhodococcus</taxon>
    </lineage>
</organism>
<protein>
    <submittedName>
        <fullName evidence="1">Uncharacterized protein</fullName>
    </submittedName>
</protein>
<dbReference type="AlphaFoldDB" id="A0A7M2XXI9"/>
<geneLocation type="plasmid" evidence="1 2">
    <name>pSID</name>
</geneLocation>
<evidence type="ECO:0000313" key="2">
    <source>
        <dbReference type="Proteomes" id="UP000593818"/>
    </source>
</evidence>
<reference evidence="1 2" key="1">
    <citation type="submission" date="2020-10" db="EMBL/GenBank/DDBJ databases">
        <title>Whole genome sequence of oil-degrading bacteria Rhodococcus pyridinivorans strain 5Ap.</title>
        <authorList>
            <person name="Akhremchuk A.E."/>
            <person name="Valentovich L.N."/>
            <person name="Charniauskaya M.I."/>
            <person name="Bukliarevich H.A."/>
            <person name="Titok M.A."/>
        </authorList>
    </citation>
    <scope>NUCLEOTIDE SEQUENCE [LARGE SCALE GENOMIC DNA]</scope>
    <source>
        <strain evidence="1 2">5Ap</strain>
        <plasmid evidence="1 2">pSID</plasmid>
    </source>
</reference>
<proteinExistence type="predicted"/>
<sequence length="186" mass="20101">MPPRDQLADLSDSEFVRAILTELDRRPAFEAVRDQLATLLAMGPTLTAVTEAGVGQLVEQALVAARASIAEQNVVLSQPMLTAVDVAEAVGARGSSNRAVASRLRSRGEIVGVEVQGRFLFPAFQFDLARARVHPVVAEVNRQVTEHGDGWSVAHWWMTTVDGHAPVDLIESDPEMLCAWAAQFCG</sequence>
<evidence type="ECO:0000313" key="1">
    <source>
        <dbReference type="EMBL" id="QOW02024.1"/>
    </source>
</evidence>
<dbReference type="EMBL" id="CP063453">
    <property type="protein sequence ID" value="QOW02024.1"/>
    <property type="molecule type" value="Genomic_DNA"/>
</dbReference>
<gene>
    <name evidence="1" type="ORF">INP59_27000</name>
</gene>
<dbReference type="RefSeq" id="WP_193904274.1">
    <property type="nucleotide sequence ID" value="NZ_CP063453.1"/>
</dbReference>
<accession>A0A7M2XXI9</accession>
<keyword evidence="2" id="KW-1185">Reference proteome</keyword>